<dbReference type="InterPro" id="IPR006664">
    <property type="entry name" value="OMP_bac"/>
</dbReference>
<gene>
    <name evidence="7" type="ORF">MM236_01915</name>
</gene>
<keyword evidence="2 4" id="KW-0472">Membrane</keyword>
<reference evidence="7" key="1">
    <citation type="submission" date="2022-03" db="EMBL/GenBank/DDBJ databases">
        <title>De novo assembled genomes of Belliella spp. (Cyclobacteriaceae) strains.</title>
        <authorList>
            <person name="Szabo A."/>
            <person name="Korponai K."/>
            <person name="Felfoldi T."/>
        </authorList>
    </citation>
    <scope>NUCLEOTIDE SEQUENCE</scope>
    <source>
        <strain evidence="7">DSM 107340</strain>
    </source>
</reference>
<proteinExistence type="predicted"/>
<evidence type="ECO:0000256" key="2">
    <source>
        <dbReference type="ARBA" id="ARBA00023136"/>
    </source>
</evidence>
<dbReference type="SUPFAM" id="SSF103088">
    <property type="entry name" value="OmpA-like"/>
    <property type="match status" value="1"/>
</dbReference>
<keyword evidence="3" id="KW-0998">Cell outer membrane</keyword>
<dbReference type="InterPro" id="IPR006665">
    <property type="entry name" value="OmpA-like"/>
</dbReference>
<evidence type="ECO:0000313" key="8">
    <source>
        <dbReference type="Proteomes" id="UP001165488"/>
    </source>
</evidence>
<evidence type="ECO:0000259" key="6">
    <source>
        <dbReference type="PROSITE" id="PS51123"/>
    </source>
</evidence>
<comment type="caution">
    <text evidence="7">The sequence shown here is derived from an EMBL/GenBank/DDBJ whole genome shotgun (WGS) entry which is preliminary data.</text>
</comment>
<sequence>MKILIKIIFLVSLIGIGNTVNAQIKERVVERAKESTANKAERTVDQSIEEAADGVINGVKSLFKKRSKKGKNATSDEEMDGSNEGEWGGDNGGEGGLGEDQESIGSIDNKRKSLSRYSKFSFIQGEEIIAFDDFKQDKIGDLPASWITTGSAEIVNFDDLEGNWVWFNKTKGNFIPEYLTDFPENFTLEFDLMYDFEFGTYSNSRRLMLVLTDIENPESNLGWDGGGDYFNLQKLSNNYLGIEFSGIGSDGGPFISAKKAVHTEKGLNFRNNFNAKHLINEERANEPIHISISRMGRRVQVFADEEKVLDLTAAFQKDVKLTSARFFVNNNTDNDNYYISNIRYAIGQPDTRNKLLDSGSYTTSAITFASGSAELNPESYGILKEIAEALNSQTNKSVEIIGHTDSDGSAELNQSLSEKRAVAVKMALQEEFGVQNEISTAGKGQSDPIAENNTPTGKAKNRRVEFNLY</sequence>
<dbReference type="InterPro" id="IPR050330">
    <property type="entry name" value="Bact_OuterMem_StrucFunc"/>
</dbReference>
<dbReference type="PANTHER" id="PTHR30329:SF21">
    <property type="entry name" value="LIPOPROTEIN YIAD-RELATED"/>
    <property type="match status" value="1"/>
</dbReference>
<accession>A0ABS9UJC7</accession>
<comment type="subcellular location">
    <subcellularLocation>
        <location evidence="1">Cell outer membrane</location>
    </subcellularLocation>
</comment>
<name>A0ABS9UJC7_9BACT</name>
<dbReference type="PANTHER" id="PTHR30329">
    <property type="entry name" value="STATOR ELEMENT OF FLAGELLAR MOTOR COMPLEX"/>
    <property type="match status" value="1"/>
</dbReference>
<evidence type="ECO:0000256" key="4">
    <source>
        <dbReference type="PROSITE-ProRule" id="PRU00473"/>
    </source>
</evidence>
<feature type="region of interest" description="Disordered" evidence="5">
    <location>
        <begin position="438"/>
        <end position="460"/>
    </location>
</feature>
<dbReference type="EMBL" id="JAKZGS010000001">
    <property type="protein sequence ID" value="MCH7396719.1"/>
    <property type="molecule type" value="Genomic_DNA"/>
</dbReference>
<dbReference type="Proteomes" id="UP001165488">
    <property type="component" value="Unassembled WGS sequence"/>
</dbReference>
<dbReference type="InterPro" id="IPR036737">
    <property type="entry name" value="OmpA-like_sf"/>
</dbReference>
<feature type="region of interest" description="Disordered" evidence="5">
    <location>
        <begin position="67"/>
        <end position="105"/>
    </location>
</feature>
<feature type="domain" description="OmpA-like" evidence="6">
    <location>
        <begin position="355"/>
        <end position="469"/>
    </location>
</feature>
<dbReference type="Pfam" id="PF00691">
    <property type="entry name" value="OmpA"/>
    <property type="match status" value="1"/>
</dbReference>
<evidence type="ECO:0000256" key="3">
    <source>
        <dbReference type="ARBA" id="ARBA00023237"/>
    </source>
</evidence>
<feature type="compositionally biased region" description="Gly residues" evidence="5">
    <location>
        <begin position="86"/>
        <end position="96"/>
    </location>
</feature>
<dbReference type="PROSITE" id="PS51123">
    <property type="entry name" value="OMPA_2"/>
    <property type="match status" value="1"/>
</dbReference>
<evidence type="ECO:0000256" key="5">
    <source>
        <dbReference type="SAM" id="MobiDB-lite"/>
    </source>
</evidence>
<dbReference type="Gene3D" id="3.30.1330.60">
    <property type="entry name" value="OmpA-like domain"/>
    <property type="match status" value="1"/>
</dbReference>
<evidence type="ECO:0000256" key="1">
    <source>
        <dbReference type="ARBA" id="ARBA00004442"/>
    </source>
</evidence>
<keyword evidence="8" id="KW-1185">Reference proteome</keyword>
<evidence type="ECO:0000313" key="7">
    <source>
        <dbReference type="EMBL" id="MCH7396719.1"/>
    </source>
</evidence>
<protein>
    <submittedName>
        <fullName evidence="7">OmpA family protein</fullName>
    </submittedName>
</protein>
<dbReference type="RefSeq" id="WP_241273239.1">
    <property type="nucleotide sequence ID" value="NZ_JAKZGS010000001.1"/>
</dbReference>
<organism evidence="7 8">
    <name type="scientific">Belliella calami</name>
    <dbReference type="NCBI Taxonomy" id="2923436"/>
    <lineage>
        <taxon>Bacteria</taxon>
        <taxon>Pseudomonadati</taxon>
        <taxon>Bacteroidota</taxon>
        <taxon>Cytophagia</taxon>
        <taxon>Cytophagales</taxon>
        <taxon>Cyclobacteriaceae</taxon>
        <taxon>Belliella</taxon>
    </lineage>
</organism>
<dbReference type="PRINTS" id="PR01021">
    <property type="entry name" value="OMPADOMAIN"/>
</dbReference>
<dbReference type="CDD" id="cd07185">
    <property type="entry name" value="OmpA_C-like"/>
    <property type="match status" value="1"/>
</dbReference>